<feature type="active site" evidence="5">
    <location>
        <position position="28"/>
    </location>
</feature>
<evidence type="ECO:0000313" key="7">
    <source>
        <dbReference type="EMBL" id="OAH31287.1"/>
    </source>
</evidence>
<evidence type="ECO:0000256" key="3">
    <source>
        <dbReference type="ARBA" id="ARBA00022801"/>
    </source>
</evidence>
<keyword evidence="3" id="KW-0378">Hydrolase</keyword>
<dbReference type="PRINTS" id="PR00719">
    <property type="entry name" value="LMWPTPASE"/>
</dbReference>
<feature type="domain" description="Phosphotyrosine protein phosphatase I" evidence="6">
    <location>
        <begin position="16"/>
        <end position="163"/>
    </location>
</feature>
<comment type="caution">
    <text evidence="7">The sequence shown here is derived from an EMBL/GenBank/DDBJ whole genome shotgun (WGS) entry which is preliminary data.</text>
</comment>
<dbReference type="OrthoDB" id="9784339at2"/>
<dbReference type="EMBL" id="LSTQ01000005">
    <property type="protein sequence ID" value="OAH31287.1"/>
    <property type="molecule type" value="Genomic_DNA"/>
</dbReference>
<gene>
    <name evidence="7" type="ORF">AYJ05_10550</name>
</gene>
<name>A0A177IQW4_9CORY</name>
<dbReference type="InterPro" id="IPR023485">
    <property type="entry name" value="Ptyr_pPase"/>
</dbReference>
<dbReference type="Proteomes" id="UP000076947">
    <property type="component" value="Unassembled WGS sequence"/>
</dbReference>
<dbReference type="SMART" id="SM00226">
    <property type="entry name" value="LMWPc"/>
    <property type="match status" value="1"/>
</dbReference>
<dbReference type="InterPro" id="IPR050438">
    <property type="entry name" value="LMW_PTPase"/>
</dbReference>
<evidence type="ECO:0000256" key="1">
    <source>
        <dbReference type="ARBA" id="ARBA00011063"/>
    </source>
</evidence>
<evidence type="ECO:0000256" key="5">
    <source>
        <dbReference type="PIRSR" id="PIRSR617867-1"/>
    </source>
</evidence>
<dbReference type="GO" id="GO:0004725">
    <property type="term" value="F:protein tyrosine phosphatase activity"/>
    <property type="evidence" value="ECO:0007669"/>
    <property type="project" value="UniProtKB-EC"/>
</dbReference>
<dbReference type="InterPro" id="IPR036196">
    <property type="entry name" value="Ptyr_pPase_sf"/>
</dbReference>
<dbReference type="AlphaFoldDB" id="A0A177IQW4"/>
<feature type="active site" description="Nucleophile" evidence="5">
    <location>
        <position position="22"/>
    </location>
</feature>
<dbReference type="RefSeq" id="WP_066838030.1">
    <property type="nucleotide sequence ID" value="NZ_LSTQ01000005.1"/>
</dbReference>
<organism evidence="7 8">
    <name type="scientific">Corynebacterium stationis</name>
    <dbReference type="NCBI Taxonomy" id="1705"/>
    <lineage>
        <taxon>Bacteria</taxon>
        <taxon>Bacillati</taxon>
        <taxon>Actinomycetota</taxon>
        <taxon>Actinomycetes</taxon>
        <taxon>Mycobacteriales</taxon>
        <taxon>Corynebacteriaceae</taxon>
        <taxon>Corynebacterium</taxon>
    </lineage>
</organism>
<dbReference type="Pfam" id="PF01451">
    <property type="entry name" value="LMWPc"/>
    <property type="match status" value="1"/>
</dbReference>
<keyword evidence="4" id="KW-0904">Protein phosphatase</keyword>
<evidence type="ECO:0000256" key="4">
    <source>
        <dbReference type="ARBA" id="ARBA00022912"/>
    </source>
</evidence>
<protein>
    <recommendedName>
        <fullName evidence="2">protein-tyrosine-phosphatase</fullName>
        <ecNumber evidence="2">3.1.3.48</ecNumber>
    </recommendedName>
</protein>
<proteinExistence type="inferred from homology"/>
<sequence length="170" mass="18335">MSDAFTSSSSQASQPLHICFVCTGNICRSPMAEVIAHDALEAAGLTHLTRTSSCGLGGWHAGQKADERTIAELRQSGYDGDKHRAAKLGPEHRSADIFIAMDDGHVDGLLAEGISPERIRMLRSFDPHSPEGSNVEDPYYGSQADFARTRAEIEASVPGLIEWVKDLLNG</sequence>
<dbReference type="PANTHER" id="PTHR11717:SF7">
    <property type="entry name" value="LOW MOLECULAR WEIGHT PHOSPHOTYROSINE PROTEIN PHOSPHATASE"/>
    <property type="match status" value="1"/>
</dbReference>
<keyword evidence="8" id="KW-1185">Reference proteome</keyword>
<dbReference type="SUPFAM" id="SSF52788">
    <property type="entry name" value="Phosphotyrosine protein phosphatases I"/>
    <property type="match status" value="1"/>
</dbReference>
<feature type="active site" description="Proton donor" evidence="5">
    <location>
        <position position="137"/>
    </location>
</feature>
<dbReference type="InterPro" id="IPR017867">
    <property type="entry name" value="Tyr_phospatase_low_mol_wt"/>
</dbReference>
<accession>A0A177IQW4</accession>
<dbReference type="EC" id="3.1.3.48" evidence="2"/>
<reference evidence="8" key="1">
    <citation type="submission" date="2016-02" db="EMBL/GenBank/DDBJ databases">
        <authorList>
            <person name="Kaur G."/>
            <person name="Nair G.R."/>
            <person name="Mayilraj S."/>
        </authorList>
    </citation>
    <scope>NUCLEOTIDE SEQUENCE [LARGE SCALE GENOMIC DNA]</scope>
    <source>
        <strain evidence="8">GA-15</strain>
    </source>
</reference>
<comment type="similarity">
    <text evidence="1">Belongs to the low molecular weight phosphotyrosine protein phosphatase family.</text>
</comment>
<evidence type="ECO:0000313" key="8">
    <source>
        <dbReference type="Proteomes" id="UP000076947"/>
    </source>
</evidence>
<dbReference type="CDD" id="cd16343">
    <property type="entry name" value="LMWPTP"/>
    <property type="match status" value="1"/>
</dbReference>
<dbReference type="STRING" id="1705.CA21670_03775"/>
<dbReference type="PANTHER" id="PTHR11717">
    <property type="entry name" value="LOW MOLECULAR WEIGHT PROTEIN TYROSINE PHOSPHATASE"/>
    <property type="match status" value="1"/>
</dbReference>
<evidence type="ECO:0000259" key="6">
    <source>
        <dbReference type="SMART" id="SM00226"/>
    </source>
</evidence>
<dbReference type="Gene3D" id="3.40.50.2300">
    <property type="match status" value="1"/>
</dbReference>
<evidence type="ECO:0000256" key="2">
    <source>
        <dbReference type="ARBA" id="ARBA00013064"/>
    </source>
</evidence>